<dbReference type="EMBL" id="OX465079">
    <property type="protein sequence ID" value="CAI9275599.1"/>
    <property type="molecule type" value="Genomic_DNA"/>
</dbReference>
<evidence type="ECO:0000313" key="2">
    <source>
        <dbReference type="Proteomes" id="UP001177003"/>
    </source>
</evidence>
<proteinExistence type="predicted"/>
<reference evidence="1" key="1">
    <citation type="submission" date="2023-04" db="EMBL/GenBank/DDBJ databases">
        <authorList>
            <person name="Vijverberg K."/>
            <person name="Xiong W."/>
            <person name="Schranz E."/>
        </authorList>
    </citation>
    <scope>NUCLEOTIDE SEQUENCE</scope>
</reference>
<sequence>MHNQPAISLATTKSREHHCATIPPPGPYLFLDFPCPLPHISKLLSLQVTNSLLGQQSSYTRLTSLLLLFLSLLTSSTLAN</sequence>
<dbReference type="Proteomes" id="UP001177003">
    <property type="component" value="Chromosome 3"/>
</dbReference>
<name>A0AA35YKH4_LACSI</name>
<dbReference type="AlphaFoldDB" id="A0AA35YKH4"/>
<evidence type="ECO:0000313" key="1">
    <source>
        <dbReference type="EMBL" id="CAI9275599.1"/>
    </source>
</evidence>
<protein>
    <submittedName>
        <fullName evidence="1">Uncharacterized protein</fullName>
    </submittedName>
</protein>
<gene>
    <name evidence="1" type="ORF">LSALG_LOCUS15620</name>
</gene>
<accession>A0AA35YKH4</accession>
<organism evidence="1 2">
    <name type="scientific">Lactuca saligna</name>
    <name type="common">Willowleaf lettuce</name>
    <dbReference type="NCBI Taxonomy" id="75948"/>
    <lineage>
        <taxon>Eukaryota</taxon>
        <taxon>Viridiplantae</taxon>
        <taxon>Streptophyta</taxon>
        <taxon>Embryophyta</taxon>
        <taxon>Tracheophyta</taxon>
        <taxon>Spermatophyta</taxon>
        <taxon>Magnoliopsida</taxon>
        <taxon>eudicotyledons</taxon>
        <taxon>Gunneridae</taxon>
        <taxon>Pentapetalae</taxon>
        <taxon>asterids</taxon>
        <taxon>campanulids</taxon>
        <taxon>Asterales</taxon>
        <taxon>Asteraceae</taxon>
        <taxon>Cichorioideae</taxon>
        <taxon>Cichorieae</taxon>
        <taxon>Lactucinae</taxon>
        <taxon>Lactuca</taxon>
    </lineage>
</organism>
<keyword evidence="2" id="KW-1185">Reference proteome</keyword>